<evidence type="ECO:0008006" key="4">
    <source>
        <dbReference type="Google" id="ProtNLM"/>
    </source>
</evidence>
<gene>
    <name evidence="2" type="ORF">EDC25_12148</name>
</gene>
<dbReference type="EMBL" id="SMAF01000021">
    <property type="protein sequence ID" value="TCS94529.1"/>
    <property type="molecule type" value="Genomic_DNA"/>
</dbReference>
<evidence type="ECO:0000256" key="1">
    <source>
        <dbReference type="SAM" id="SignalP"/>
    </source>
</evidence>
<feature type="signal peptide" evidence="1">
    <location>
        <begin position="1"/>
        <end position="22"/>
    </location>
</feature>
<proteinExistence type="predicted"/>
<sequence>MSIRSICALATATLGFALSANAAVITVDTFEPTRSRCNLAAAIAAAESNVRVNGCMAGEAGGADVIRFLPQLAGTAVLAPSTRITGSVSIIGNGADQVRVDGTLVIDLPDDGTFSLANLEMRSGLLVWRAGEVAIDGIRFAQLPAGRMHNGSAIDTPMAQIGRLSIHNSEFVDNTGYLGVVVLSPTARVDNVEIHRSRFIDNHPYGPGAGALYIGSQTSQVSIVASDFVNNRSVDGLAGALAVDRPASLSITASVFDSNEGGEAGAIWAYGGELDLVNSSLTRNLGREAAALYMLGGNRFGLRFSSVVDNGMAGGAPALNLDTGPGLSEFLGSVLRAPQGGRVCGSAPLQSLGFNQEYGHRTCALHGQGDISQLPWHLSAVEAGAGRSRVPAPLRAGPGVDRVPYYACRLPSQETIATDVRGVGRPWSHGFADPFGWCDVGPVEKHPDDPAFPVWF</sequence>
<reference evidence="2 3" key="1">
    <citation type="submission" date="2019-03" db="EMBL/GenBank/DDBJ databases">
        <title>Genomic Encyclopedia of Type Strains, Phase IV (KMG-IV): sequencing the most valuable type-strain genomes for metagenomic binning, comparative biology and taxonomic classification.</title>
        <authorList>
            <person name="Goeker M."/>
        </authorList>
    </citation>
    <scope>NUCLEOTIDE SEQUENCE [LARGE SCALE GENOMIC DNA]</scope>
    <source>
        <strain evidence="2 3">DSM 21944</strain>
    </source>
</reference>
<comment type="caution">
    <text evidence="2">The sequence shown here is derived from an EMBL/GenBank/DDBJ whole genome shotgun (WGS) entry which is preliminary data.</text>
</comment>
<dbReference type="SUPFAM" id="SSF51126">
    <property type="entry name" value="Pectin lyase-like"/>
    <property type="match status" value="1"/>
</dbReference>
<dbReference type="AlphaFoldDB" id="A0A4R3L4M1"/>
<dbReference type="OrthoDB" id="135472at2"/>
<name>A0A4R3L4M1_9GAMM</name>
<organism evidence="2 3">
    <name type="scientific">Pseudofulvimonas gallinarii</name>
    <dbReference type="NCBI Taxonomy" id="634155"/>
    <lineage>
        <taxon>Bacteria</taxon>
        <taxon>Pseudomonadati</taxon>
        <taxon>Pseudomonadota</taxon>
        <taxon>Gammaproteobacteria</taxon>
        <taxon>Lysobacterales</taxon>
        <taxon>Rhodanobacteraceae</taxon>
        <taxon>Pseudofulvimonas</taxon>
    </lineage>
</organism>
<evidence type="ECO:0000313" key="3">
    <source>
        <dbReference type="Proteomes" id="UP000294599"/>
    </source>
</evidence>
<keyword evidence="1" id="KW-0732">Signal</keyword>
<dbReference type="Proteomes" id="UP000294599">
    <property type="component" value="Unassembled WGS sequence"/>
</dbReference>
<protein>
    <recommendedName>
        <fullName evidence="4">Parallel beta helix pectate lyase-like protein</fullName>
    </recommendedName>
</protein>
<dbReference type="InterPro" id="IPR011050">
    <property type="entry name" value="Pectin_lyase_fold/virulence"/>
</dbReference>
<dbReference type="RefSeq" id="WP_132577542.1">
    <property type="nucleotide sequence ID" value="NZ_JBHLWF010000081.1"/>
</dbReference>
<evidence type="ECO:0000313" key="2">
    <source>
        <dbReference type="EMBL" id="TCS94529.1"/>
    </source>
</evidence>
<feature type="chain" id="PRO_5020488705" description="Parallel beta helix pectate lyase-like protein" evidence="1">
    <location>
        <begin position="23"/>
        <end position="456"/>
    </location>
</feature>
<keyword evidence="3" id="KW-1185">Reference proteome</keyword>
<accession>A0A4R3L4M1</accession>